<evidence type="ECO:0000313" key="2">
    <source>
        <dbReference type="EMBL" id="KAG8194008.1"/>
    </source>
</evidence>
<accession>A0AAV6VDH5</accession>
<dbReference type="EMBL" id="JAFNEN010000111">
    <property type="protein sequence ID" value="KAG8194008.1"/>
    <property type="molecule type" value="Genomic_DNA"/>
</dbReference>
<gene>
    <name evidence="2" type="ORF">JTE90_003609</name>
</gene>
<evidence type="ECO:0000313" key="3">
    <source>
        <dbReference type="Proteomes" id="UP000827092"/>
    </source>
</evidence>
<proteinExistence type="predicted"/>
<dbReference type="AlphaFoldDB" id="A0AAV6VDH5"/>
<protein>
    <submittedName>
        <fullName evidence="2">Uncharacterized protein</fullName>
    </submittedName>
</protein>
<dbReference type="Proteomes" id="UP000827092">
    <property type="component" value="Unassembled WGS sequence"/>
</dbReference>
<organism evidence="2 3">
    <name type="scientific">Oedothorax gibbosus</name>
    <dbReference type="NCBI Taxonomy" id="931172"/>
    <lineage>
        <taxon>Eukaryota</taxon>
        <taxon>Metazoa</taxon>
        <taxon>Ecdysozoa</taxon>
        <taxon>Arthropoda</taxon>
        <taxon>Chelicerata</taxon>
        <taxon>Arachnida</taxon>
        <taxon>Araneae</taxon>
        <taxon>Araneomorphae</taxon>
        <taxon>Entelegynae</taxon>
        <taxon>Araneoidea</taxon>
        <taxon>Linyphiidae</taxon>
        <taxon>Erigoninae</taxon>
        <taxon>Oedothorax</taxon>
    </lineage>
</organism>
<sequence>MSQRSLPCRQCPSRLLWRSVNPRRDQPLMEKGFRGMSPYVTGSREHPVMESPPPLGEFSPGNDICSL</sequence>
<comment type="caution">
    <text evidence="2">The sequence shown here is derived from an EMBL/GenBank/DDBJ whole genome shotgun (WGS) entry which is preliminary data.</text>
</comment>
<evidence type="ECO:0000256" key="1">
    <source>
        <dbReference type="SAM" id="MobiDB-lite"/>
    </source>
</evidence>
<keyword evidence="3" id="KW-1185">Reference proteome</keyword>
<reference evidence="2 3" key="1">
    <citation type="journal article" date="2022" name="Nat. Ecol. Evol.">
        <title>A masculinizing supergene underlies an exaggerated male reproductive morph in a spider.</title>
        <authorList>
            <person name="Hendrickx F."/>
            <person name="De Corte Z."/>
            <person name="Sonet G."/>
            <person name="Van Belleghem S.M."/>
            <person name="Kostlbacher S."/>
            <person name="Vangestel C."/>
        </authorList>
    </citation>
    <scope>NUCLEOTIDE SEQUENCE [LARGE SCALE GENOMIC DNA]</scope>
    <source>
        <strain evidence="2">W744_W776</strain>
    </source>
</reference>
<feature type="region of interest" description="Disordered" evidence="1">
    <location>
        <begin position="27"/>
        <end position="67"/>
    </location>
</feature>
<name>A0AAV6VDH5_9ARAC</name>